<dbReference type="EMBL" id="PPTA01000004">
    <property type="protein sequence ID" value="TFB04133.1"/>
    <property type="molecule type" value="Genomic_DNA"/>
</dbReference>
<reference evidence="1 2" key="1">
    <citation type="submission" date="2018-01" db="EMBL/GenBank/DDBJ databases">
        <title>Genome characterization of the sugarcane-associated fungus Trichoderma ghanense CCMA-1212 and their application in lignocelulose bioconversion.</title>
        <authorList>
            <person name="Steindorff A.S."/>
            <person name="Mendes T.D."/>
            <person name="Vilela E.S.D."/>
            <person name="Rodrigues D.S."/>
            <person name="Formighieri E.F."/>
            <person name="Melo I.S."/>
            <person name="Favaro L.C.L."/>
        </authorList>
    </citation>
    <scope>NUCLEOTIDE SEQUENCE [LARGE SCALE GENOMIC DNA]</scope>
    <source>
        <strain evidence="1 2">CCMA-1212</strain>
    </source>
</reference>
<dbReference type="RefSeq" id="XP_073560334.1">
    <property type="nucleotide sequence ID" value="XM_073700919.1"/>
</dbReference>
<accession>A0ABY2H7D6</accession>
<dbReference type="GeneID" id="300575369"/>
<proteinExistence type="predicted"/>
<sequence>MSTTNDAEPRSPNSVQVACGFGPGGQGVIQTPWRYNTSHVSPRRFGYRTARLVPVVVACVCKHTRVLTLVYTVRASRRAIGCHAKCRSLHVSAGYSSAQPASVPSSSHATVWHAKWRVGQEINLHIITRRSPIYFDSSCQCVWVDPGARAYVCTLIHILIPGAYLPPRLARTLAVWLVDRGPGFPLLQHVCWPQILQGKPLARSLEQVQPGLVAPPKGRAHAYPDDDDDHSAWQPALSPSFRILFATKILCCAYYFACPVARGRPSQRSLPLTGGLCCRTSRLVRTAESVREKPSQGSLAATCIQYKVPFRSRWTPALH</sequence>
<organism evidence="1 2">
    <name type="scientific">Trichoderma ghanense</name>
    <dbReference type="NCBI Taxonomy" id="65468"/>
    <lineage>
        <taxon>Eukaryota</taxon>
        <taxon>Fungi</taxon>
        <taxon>Dikarya</taxon>
        <taxon>Ascomycota</taxon>
        <taxon>Pezizomycotina</taxon>
        <taxon>Sordariomycetes</taxon>
        <taxon>Hypocreomycetidae</taxon>
        <taxon>Hypocreales</taxon>
        <taxon>Hypocreaceae</taxon>
        <taxon>Trichoderma</taxon>
    </lineage>
</organism>
<name>A0ABY2H7D6_9HYPO</name>
<comment type="caution">
    <text evidence="1">The sequence shown here is derived from an EMBL/GenBank/DDBJ whole genome shotgun (WGS) entry which is preliminary data.</text>
</comment>
<evidence type="ECO:0000313" key="2">
    <source>
        <dbReference type="Proteomes" id="UP001642720"/>
    </source>
</evidence>
<protein>
    <submittedName>
        <fullName evidence="1">Uncharacterized protein</fullName>
    </submittedName>
</protein>
<gene>
    <name evidence="1" type="ORF">CCMA1212_003578</name>
</gene>
<keyword evidence="2" id="KW-1185">Reference proteome</keyword>
<dbReference type="Proteomes" id="UP001642720">
    <property type="component" value="Unassembled WGS sequence"/>
</dbReference>
<evidence type="ECO:0000313" key="1">
    <source>
        <dbReference type="EMBL" id="TFB04133.1"/>
    </source>
</evidence>